<dbReference type="SUPFAM" id="SSF53335">
    <property type="entry name" value="S-adenosyl-L-methionine-dependent methyltransferases"/>
    <property type="match status" value="1"/>
</dbReference>
<reference evidence="3" key="1">
    <citation type="submission" date="2021-02" db="EMBL/GenBank/DDBJ databases">
        <authorList>
            <person name="Dougan E. K."/>
            <person name="Rhodes N."/>
            <person name="Thang M."/>
            <person name="Chan C."/>
        </authorList>
    </citation>
    <scope>NUCLEOTIDE SEQUENCE</scope>
</reference>
<dbReference type="Gene3D" id="3.40.50.150">
    <property type="entry name" value="Vaccinia Virus protein VP39"/>
    <property type="match status" value="1"/>
</dbReference>
<keyword evidence="4" id="KW-1185">Reference proteome</keyword>
<sequence length="409" mass="46049">MCTGAMTAEMARACLQQAVTASGFPMDIQTVALWERNAKCHPLILNNIDWVNSLRGRGREERPHLFQDILDLNPPGCLRKVTTYAGKRRAVESSPCVQEVPCLCCMEDVCRVPGADFGVSGLPCEDMSRAGHQKLRHGKTNSVYMTHGKYTAAHQVPLFVVECTPELDMGMMEEVHPDYDLIQTFCDPGDTGHEACSRSRTYVIGAHKNKTEELEEPCKLQDKIQRHIRKRVQTVPSDYMIATGTEISLEAQQMARKRGIQWRPEQTDLGYLLNPREKSVVQEYEKIYRQRTGSSMVANEDMVCFLGDNPRYTLSWSLHGRLPTYRRNNGLLWIPSRQRKMTGKERLVSLGWPVTAEIASAMQVPMVPALDVQRAADLAGNSMHFLNTGVQQLIALACFGPCRNESIFC</sequence>
<keyword evidence="1" id="KW-0489">Methyltransferase</keyword>
<dbReference type="InterPro" id="IPR029063">
    <property type="entry name" value="SAM-dependent_MTases_sf"/>
</dbReference>
<evidence type="ECO:0000256" key="1">
    <source>
        <dbReference type="ARBA" id="ARBA00022603"/>
    </source>
</evidence>
<comment type="caution">
    <text evidence="3">The sequence shown here is derived from an EMBL/GenBank/DDBJ whole genome shotgun (WGS) entry which is preliminary data.</text>
</comment>
<dbReference type="GO" id="GO:0032259">
    <property type="term" value="P:methylation"/>
    <property type="evidence" value="ECO:0007669"/>
    <property type="project" value="UniProtKB-KW"/>
</dbReference>
<name>A0A812W010_9DINO</name>
<gene>
    <name evidence="3" type="ORF">SNEC2469_LOCUS18888</name>
</gene>
<keyword evidence="2" id="KW-0808">Transferase</keyword>
<dbReference type="GO" id="GO:0008168">
    <property type="term" value="F:methyltransferase activity"/>
    <property type="evidence" value="ECO:0007669"/>
    <property type="project" value="UniProtKB-KW"/>
</dbReference>
<dbReference type="OrthoDB" id="441467at2759"/>
<dbReference type="InterPro" id="IPR001525">
    <property type="entry name" value="C5_MeTfrase"/>
</dbReference>
<dbReference type="Proteomes" id="UP000601435">
    <property type="component" value="Unassembled WGS sequence"/>
</dbReference>
<protein>
    <submittedName>
        <fullName evidence="3">Uncharacterized protein</fullName>
    </submittedName>
</protein>
<dbReference type="Pfam" id="PF00145">
    <property type="entry name" value="DNA_methylase"/>
    <property type="match status" value="1"/>
</dbReference>
<evidence type="ECO:0000256" key="2">
    <source>
        <dbReference type="ARBA" id="ARBA00022679"/>
    </source>
</evidence>
<dbReference type="EMBL" id="CAJNJA010032033">
    <property type="protein sequence ID" value="CAE7663119.1"/>
    <property type="molecule type" value="Genomic_DNA"/>
</dbReference>
<proteinExistence type="predicted"/>
<evidence type="ECO:0000313" key="3">
    <source>
        <dbReference type="EMBL" id="CAE7663119.1"/>
    </source>
</evidence>
<evidence type="ECO:0000313" key="4">
    <source>
        <dbReference type="Proteomes" id="UP000601435"/>
    </source>
</evidence>
<accession>A0A812W010</accession>
<dbReference type="AlphaFoldDB" id="A0A812W010"/>
<organism evidence="3 4">
    <name type="scientific">Symbiodinium necroappetens</name>
    <dbReference type="NCBI Taxonomy" id="1628268"/>
    <lineage>
        <taxon>Eukaryota</taxon>
        <taxon>Sar</taxon>
        <taxon>Alveolata</taxon>
        <taxon>Dinophyceae</taxon>
        <taxon>Suessiales</taxon>
        <taxon>Symbiodiniaceae</taxon>
        <taxon>Symbiodinium</taxon>
    </lineage>
</organism>